<proteinExistence type="predicted"/>
<keyword evidence="1" id="KW-1133">Transmembrane helix</keyword>
<keyword evidence="3" id="KW-1185">Reference proteome</keyword>
<evidence type="ECO:0000313" key="3">
    <source>
        <dbReference type="Proteomes" id="UP001221757"/>
    </source>
</evidence>
<dbReference type="AlphaFoldDB" id="A0AAD7FZZ5"/>
<organism evidence="2 3">
    <name type="scientific">Mycena rosella</name>
    <name type="common">Pink bonnet</name>
    <name type="synonym">Agaricus rosellus</name>
    <dbReference type="NCBI Taxonomy" id="1033263"/>
    <lineage>
        <taxon>Eukaryota</taxon>
        <taxon>Fungi</taxon>
        <taxon>Dikarya</taxon>
        <taxon>Basidiomycota</taxon>
        <taxon>Agaricomycotina</taxon>
        <taxon>Agaricomycetes</taxon>
        <taxon>Agaricomycetidae</taxon>
        <taxon>Agaricales</taxon>
        <taxon>Marasmiineae</taxon>
        <taxon>Mycenaceae</taxon>
        <taxon>Mycena</taxon>
    </lineage>
</organism>
<keyword evidence="1" id="KW-0472">Membrane</keyword>
<evidence type="ECO:0000313" key="2">
    <source>
        <dbReference type="EMBL" id="KAJ7648463.1"/>
    </source>
</evidence>
<evidence type="ECO:0000256" key="1">
    <source>
        <dbReference type="SAM" id="Phobius"/>
    </source>
</evidence>
<reference evidence="2" key="1">
    <citation type="submission" date="2023-03" db="EMBL/GenBank/DDBJ databases">
        <title>Massive genome expansion in bonnet fungi (Mycena s.s.) driven by repeated elements and novel gene families across ecological guilds.</title>
        <authorList>
            <consortium name="Lawrence Berkeley National Laboratory"/>
            <person name="Harder C.B."/>
            <person name="Miyauchi S."/>
            <person name="Viragh M."/>
            <person name="Kuo A."/>
            <person name="Thoen E."/>
            <person name="Andreopoulos B."/>
            <person name="Lu D."/>
            <person name="Skrede I."/>
            <person name="Drula E."/>
            <person name="Henrissat B."/>
            <person name="Morin E."/>
            <person name="Kohler A."/>
            <person name="Barry K."/>
            <person name="LaButti K."/>
            <person name="Morin E."/>
            <person name="Salamov A."/>
            <person name="Lipzen A."/>
            <person name="Mereny Z."/>
            <person name="Hegedus B."/>
            <person name="Baldrian P."/>
            <person name="Stursova M."/>
            <person name="Weitz H."/>
            <person name="Taylor A."/>
            <person name="Grigoriev I.V."/>
            <person name="Nagy L.G."/>
            <person name="Martin F."/>
            <person name="Kauserud H."/>
        </authorList>
    </citation>
    <scope>NUCLEOTIDE SEQUENCE</scope>
    <source>
        <strain evidence="2">CBHHK067</strain>
    </source>
</reference>
<comment type="caution">
    <text evidence="2">The sequence shown here is derived from an EMBL/GenBank/DDBJ whole genome shotgun (WGS) entry which is preliminary data.</text>
</comment>
<sequence length="203" mass="21350">MHGIQVSFDVPGRQSSAHCLRPCSRRPPPLSYMAPACDGYDRRLLAQAPAATRAQLQQGYDSVLLAPNRREKQAESDLALNESVARHEKPAALSRSCWQGRGKAILGLLIALVVIAAIVVGAVGATARKKRSPLETADVETGALSSGVGSQSGIFVLPPATSSSKATASKSLSLDSVAVMTQPVAVSGVFPQVTPHFVTARRR</sequence>
<feature type="transmembrane region" description="Helical" evidence="1">
    <location>
        <begin position="104"/>
        <end position="125"/>
    </location>
</feature>
<name>A0AAD7FZZ5_MYCRO</name>
<keyword evidence="1" id="KW-0812">Transmembrane</keyword>
<dbReference type="Proteomes" id="UP001221757">
    <property type="component" value="Unassembled WGS sequence"/>
</dbReference>
<accession>A0AAD7FZZ5</accession>
<gene>
    <name evidence="2" type="ORF">B0H17DRAFT_435460</name>
</gene>
<dbReference type="EMBL" id="JARKIE010000380">
    <property type="protein sequence ID" value="KAJ7648463.1"/>
    <property type="molecule type" value="Genomic_DNA"/>
</dbReference>
<protein>
    <submittedName>
        <fullName evidence="2">Uncharacterized protein</fullName>
    </submittedName>
</protein>